<feature type="coiled-coil region" evidence="9">
    <location>
        <begin position="331"/>
        <end position="358"/>
    </location>
</feature>
<dbReference type="InterPro" id="IPR025669">
    <property type="entry name" value="AAA_dom"/>
</dbReference>
<keyword evidence="3 13" id="KW-0808">Transferase</keyword>
<evidence type="ECO:0000256" key="5">
    <source>
        <dbReference type="ARBA" id="ARBA00022777"/>
    </source>
</evidence>
<dbReference type="InterPro" id="IPR050445">
    <property type="entry name" value="Bact_polysacc_biosynth/exp"/>
</dbReference>
<accession>A0A517Z0U7</accession>
<dbReference type="RefSeq" id="WP_145366804.1">
    <property type="nucleotide sequence ID" value="NZ_CP036275.1"/>
</dbReference>
<protein>
    <recommendedName>
        <fullName evidence="2">non-specific protein-tyrosine kinase</fullName>
        <ecNumber evidence="2">2.7.10.2</ecNumber>
    </recommendedName>
</protein>
<dbReference type="Gene3D" id="3.40.50.300">
    <property type="entry name" value="P-loop containing nucleotide triphosphate hydrolases"/>
    <property type="match status" value="1"/>
</dbReference>
<evidence type="ECO:0000256" key="2">
    <source>
        <dbReference type="ARBA" id="ARBA00011903"/>
    </source>
</evidence>
<evidence type="ECO:0000256" key="4">
    <source>
        <dbReference type="ARBA" id="ARBA00022741"/>
    </source>
</evidence>
<keyword evidence="11" id="KW-0812">Transmembrane</keyword>
<sequence>MDRNGDPQYVPEPGTPGNGHMVEPPVPAHAPPQPVQVMGGNPAGEEQQEGGIQISAVLAAFRRRWFTAISLGLVLGAAAAATVWYVTPVTYTSYAELQFDLTPFYFGDRETGEANGDLRSFKGTMMRLATYPFVLVAALREPGVHQCPTIREQRDPEAWLEDAIEVSAVGEQFMRISLTGERPADLKTIVEAVTNAFVTQVVDQQLQDRRLKLTELKELLGREQTELDRQQSALRRLDKELAPNETQVDAMQQAKLDLRVELRKQLGAVRLQIIEQEIILQTIEGTQEEGVELAIPEAVVDSQLLEDPGFQKLYRSTRQKEVQLSTLRDRLKEGHALITKAEDDLAALEAQLEAYRETQLPQIRQQLQSRIADVPDSAGQIRQRIDLLRKMEDGYTEEINALKVEERHLAVSWVDRQILADTVDSLKEKVNRFSDTIYKREIELEKAGVPIVVRRPAEVPKKPDGGKREKMAGVAGFGVFGLLVAAIVWLEMAAKRINSVDELEAASNLQVMATIPLMPRWVSRGDDRTHHKAAYWHSVLTESIDAARTLLLRNSQLSGTRTVMIASATGGEGKSTLSCHLATSLARAGRSVLLVDCDIRRPSIHRVFDFENSPGICDVLRQEVPLEEAIKQGSPDGLSILPAGKVDQTVLRLLAQDELGNLFKELAAEYDFIIIDSAPVLPVTDSLLIAQHVDAVMFSVRRDVSRAAKVAAAVQRLSMLGVSILGAVAIGLEDGGSSNRYYGRYGYGYGYNYGYRGSYHRTPANIS</sequence>
<feature type="region of interest" description="Disordered" evidence="10">
    <location>
        <begin position="1"/>
        <end position="31"/>
    </location>
</feature>
<keyword evidence="7" id="KW-0829">Tyrosine-protein kinase</keyword>
<feature type="transmembrane region" description="Helical" evidence="11">
    <location>
        <begin position="65"/>
        <end position="86"/>
    </location>
</feature>
<evidence type="ECO:0000256" key="3">
    <source>
        <dbReference type="ARBA" id="ARBA00022679"/>
    </source>
</evidence>
<comment type="similarity">
    <text evidence="1">Belongs to the CpsD/CapB family.</text>
</comment>
<gene>
    <name evidence="13" type="primary">ywqD_1</name>
    <name evidence="13" type="ORF">Mal4_03850</name>
</gene>
<dbReference type="GO" id="GO:0004715">
    <property type="term" value="F:non-membrane spanning protein tyrosine kinase activity"/>
    <property type="evidence" value="ECO:0007669"/>
    <property type="project" value="UniProtKB-EC"/>
</dbReference>
<dbReference type="GO" id="GO:0005886">
    <property type="term" value="C:plasma membrane"/>
    <property type="evidence" value="ECO:0007669"/>
    <property type="project" value="TreeGrafter"/>
</dbReference>
<dbReference type="Pfam" id="PF13614">
    <property type="entry name" value="AAA_31"/>
    <property type="match status" value="1"/>
</dbReference>
<name>A0A517Z0U7_9PLAN</name>
<keyword evidence="4" id="KW-0547">Nucleotide-binding</keyword>
<evidence type="ECO:0000313" key="13">
    <source>
        <dbReference type="EMBL" id="QDU36102.1"/>
    </source>
</evidence>
<dbReference type="EMBL" id="CP036275">
    <property type="protein sequence ID" value="QDU36102.1"/>
    <property type="molecule type" value="Genomic_DNA"/>
</dbReference>
<dbReference type="InterPro" id="IPR005702">
    <property type="entry name" value="Wzc-like_C"/>
</dbReference>
<organism evidence="13 14">
    <name type="scientific">Maioricimonas rarisocia</name>
    <dbReference type="NCBI Taxonomy" id="2528026"/>
    <lineage>
        <taxon>Bacteria</taxon>
        <taxon>Pseudomonadati</taxon>
        <taxon>Planctomycetota</taxon>
        <taxon>Planctomycetia</taxon>
        <taxon>Planctomycetales</taxon>
        <taxon>Planctomycetaceae</taxon>
        <taxon>Maioricimonas</taxon>
    </lineage>
</organism>
<dbReference type="PANTHER" id="PTHR32309">
    <property type="entry name" value="TYROSINE-PROTEIN KINASE"/>
    <property type="match status" value="1"/>
</dbReference>
<feature type="transmembrane region" description="Helical" evidence="11">
    <location>
        <begin position="471"/>
        <end position="490"/>
    </location>
</feature>
<keyword evidence="5 13" id="KW-0418">Kinase</keyword>
<keyword evidence="11" id="KW-0472">Membrane</keyword>
<comment type="catalytic activity">
    <reaction evidence="8">
        <text>L-tyrosyl-[protein] + ATP = O-phospho-L-tyrosyl-[protein] + ADP + H(+)</text>
        <dbReference type="Rhea" id="RHEA:10596"/>
        <dbReference type="Rhea" id="RHEA-COMP:10136"/>
        <dbReference type="Rhea" id="RHEA-COMP:20101"/>
        <dbReference type="ChEBI" id="CHEBI:15378"/>
        <dbReference type="ChEBI" id="CHEBI:30616"/>
        <dbReference type="ChEBI" id="CHEBI:46858"/>
        <dbReference type="ChEBI" id="CHEBI:61978"/>
        <dbReference type="ChEBI" id="CHEBI:456216"/>
        <dbReference type="EC" id="2.7.10.2"/>
    </reaction>
</comment>
<dbReference type="OrthoDB" id="9775724at2"/>
<evidence type="ECO:0000256" key="9">
    <source>
        <dbReference type="SAM" id="Coils"/>
    </source>
</evidence>
<evidence type="ECO:0000313" key="14">
    <source>
        <dbReference type="Proteomes" id="UP000320496"/>
    </source>
</evidence>
<keyword evidence="6" id="KW-0067">ATP-binding</keyword>
<dbReference type="PANTHER" id="PTHR32309:SF13">
    <property type="entry name" value="FERRIC ENTEROBACTIN TRANSPORT PROTEIN FEPE"/>
    <property type="match status" value="1"/>
</dbReference>
<dbReference type="CDD" id="cd05387">
    <property type="entry name" value="BY-kinase"/>
    <property type="match status" value="1"/>
</dbReference>
<keyword evidence="11" id="KW-1133">Transmembrane helix</keyword>
<keyword evidence="9" id="KW-0175">Coiled coil</keyword>
<reference evidence="13 14" key="1">
    <citation type="submission" date="2019-02" db="EMBL/GenBank/DDBJ databases">
        <title>Deep-cultivation of Planctomycetes and their phenomic and genomic characterization uncovers novel biology.</title>
        <authorList>
            <person name="Wiegand S."/>
            <person name="Jogler M."/>
            <person name="Boedeker C."/>
            <person name="Pinto D."/>
            <person name="Vollmers J."/>
            <person name="Rivas-Marin E."/>
            <person name="Kohn T."/>
            <person name="Peeters S.H."/>
            <person name="Heuer A."/>
            <person name="Rast P."/>
            <person name="Oberbeckmann S."/>
            <person name="Bunk B."/>
            <person name="Jeske O."/>
            <person name="Meyerdierks A."/>
            <person name="Storesund J.E."/>
            <person name="Kallscheuer N."/>
            <person name="Luecker S."/>
            <person name="Lage O.M."/>
            <person name="Pohl T."/>
            <person name="Merkel B.J."/>
            <person name="Hornburger P."/>
            <person name="Mueller R.-W."/>
            <person name="Bruemmer F."/>
            <person name="Labrenz M."/>
            <person name="Spormann A.M."/>
            <person name="Op den Camp H."/>
            <person name="Overmann J."/>
            <person name="Amann R."/>
            <person name="Jetten M.S.M."/>
            <person name="Mascher T."/>
            <person name="Medema M.H."/>
            <person name="Devos D.P."/>
            <person name="Kaster A.-K."/>
            <person name="Ovreas L."/>
            <person name="Rohde M."/>
            <person name="Galperin M.Y."/>
            <person name="Jogler C."/>
        </authorList>
    </citation>
    <scope>NUCLEOTIDE SEQUENCE [LARGE SCALE GENOMIC DNA]</scope>
    <source>
        <strain evidence="13 14">Mal4</strain>
    </source>
</reference>
<evidence type="ECO:0000256" key="10">
    <source>
        <dbReference type="SAM" id="MobiDB-lite"/>
    </source>
</evidence>
<evidence type="ECO:0000259" key="12">
    <source>
        <dbReference type="Pfam" id="PF13614"/>
    </source>
</evidence>
<dbReference type="InterPro" id="IPR027417">
    <property type="entry name" value="P-loop_NTPase"/>
</dbReference>
<evidence type="ECO:0000256" key="7">
    <source>
        <dbReference type="ARBA" id="ARBA00023137"/>
    </source>
</evidence>
<evidence type="ECO:0000256" key="1">
    <source>
        <dbReference type="ARBA" id="ARBA00007316"/>
    </source>
</evidence>
<evidence type="ECO:0000256" key="6">
    <source>
        <dbReference type="ARBA" id="ARBA00022840"/>
    </source>
</evidence>
<proteinExistence type="inferred from homology"/>
<dbReference type="SUPFAM" id="SSF52540">
    <property type="entry name" value="P-loop containing nucleoside triphosphate hydrolases"/>
    <property type="match status" value="1"/>
</dbReference>
<keyword evidence="14" id="KW-1185">Reference proteome</keyword>
<evidence type="ECO:0000256" key="11">
    <source>
        <dbReference type="SAM" id="Phobius"/>
    </source>
</evidence>
<dbReference type="NCBIfam" id="TIGR01007">
    <property type="entry name" value="eps_fam"/>
    <property type="match status" value="1"/>
</dbReference>
<dbReference type="EC" id="2.7.10.2" evidence="2"/>
<dbReference type="GO" id="GO:0005524">
    <property type="term" value="F:ATP binding"/>
    <property type="evidence" value="ECO:0007669"/>
    <property type="project" value="UniProtKB-KW"/>
</dbReference>
<evidence type="ECO:0000256" key="8">
    <source>
        <dbReference type="ARBA" id="ARBA00051245"/>
    </source>
</evidence>
<feature type="domain" description="AAA" evidence="12">
    <location>
        <begin position="561"/>
        <end position="684"/>
    </location>
</feature>
<dbReference type="Proteomes" id="UP000320496">
    <property type="component" value="Chromosome"/>
</dbReference>
<dbReference type="KEGG" id="mri:Mal4_03850"/>
<dbReference type="AlphaFoldDB" id="A0A517Z0U7"/>
<feature type="coiled-coil region" evidence="9">
    <location>
        <begin position="213"/>
        <end position="240"/>
    </location>
</feature>